<dbReference type="Proteomes" id="UP000053989">
    <property type="component" value="Unassembled WGS sequence"/>
</dbReference>
<dbReference type="InParanoid" id="A0A0C2ZAD5"/>
<gene>
    <name evidence="2" type="ORF">SCLCIDRAFT_27703</name>
</gene>
<feature type="compositionally biased region" description="Polar residues" evidence="1">
    <location>
        <begin position="232"/>
        <end position="241"/>
    </location>
</feature>
<feature type="region of interest" description="Disordered" evidence="1">
    <location>
        <begin position="207"/>
        <end position="241"/>
    </location>
</feature>
<accession>A0A0C2ZAD5</accession>
<feature type="compositionally biased region" description="Polar residues" evidence="1">
    <location>
        <begin position="208"/>
        <end position="223"/>
    </location>
</feature>
<dbReference type="OrthoDB" id="2755811at2759"/>
<reference evidence="2 3" key="1">
    <citation type="submission" date="2014-04" db="EMBL/GenBank/DDBJ databases">
        <authorList>
            <consortium name="DOE Joint Genome Institute"/>
            <person name="Kuo A."/>
            <person name="Kohler A."/>
            <person name="Nagy L.G."/>
            <person name="Floudas D."/>
            <person name="Copeland A."/>
            <person name="Barry K.W."/>
            <person name="Cichocki N."/>
            <person name="Veneault-Fourrey C."/>
            <person name="LaButti K."/>
            <person name="Lindquist E.A."/>
            <person name="Lipzen A."/>
            <person name="Lundell T."/>
            <person name="Morin E."/>
            <person name="Murat C."/>
            <person name="Sun H."/>
            <person name="Tunlid A."/>
            <person name="Henrissat B."/>
            <person name="Grigoriev I.V."/>
            <person name="Hibbett D.S."/>
            <person name="Martin F."/>
            <person name="Nordberg H.P."/>
            <person name="Cantor M.N."/>
            <person name="Hua S.X."/>
        </authorList>
    </citation>
    <scope>NUCLEOTIDE SEQUENCE [LARGE SCALE GENOMIC DNA]</scope>
    <source>
        <strain evidence="2 3">Foug A</strain>
    </source>
</reference>
<dbReference type="EMBL" id="KN822080">
    <property type="protein sequence ID" value="KIM58833.1"/>
    <property type="molecule type" value="Genomic_DNA"/>
</dbReference>
<proteinExistence type="predicted"/>
<evidence type="ECO:0000313" key="3">
    <source>
        <dbReference type="Proteomes" id="UP000053989"/>
    </source>
</evidence>
<name>A0A0C2ZAD5_9AGAM</name>
<organism evidence="2 3">
    <name type="scientific">Scleroderma citrinum Foug A</name>
    <dbReference type="NCBI Taxonomy" id="1036808"/>
    <lineage>
        <taxon>Eukaryota</taxon>
        <taxon>Fungi</taxon>
        <taxon>Dikarya</taxon>
        <taxon>Basidiomycota</taxon>
        <taxon>Agaricomycotina</taxon>
        <taxon>Agaricomycetes</taxon>
        <taxon>Agaricomycetidae</taxon>
        <taxon>Boletales</taxon>
        <taxon>Sclerodermatineae</taxon>
        <taxon>Sclerodermataceae</taxon>
        <taxon>Scleroderma</taxon>
    </lineage>
</organism>
<sequence>MILLTETVLYYWDCLDELYRQSSLESTKDGFAGVGPVKDWANKLASVKPLHPLLSQDSSPQVRTISGGTGNSTQIKGPRNLNTRIFTSMATIKWSPKGHVAAGSVWKSMTTVEWSLKEHIATSSLRCMDLFYLDLVVLRLKLWSQCITGVISGSELDNPEFSAPQPHARKDHGVVKTTDHYDDVPSDNDAGEGSVLVNTTKKGIKCMQRNQADARSSQPNAPSSKRAKTHHNTFGTQRLGSGANNKYINSNLPAGSTNDNLWRWIFISTLAHCAAGDKDPWVIPEGKFKATLQEIWDAVYKDSIEHTVISGGPVYQLAKQGLNNWRAGFVVAAVTIITAFFANNAKFDDPDQRAEFAVAMVKKNCFLFSQNRGLDIKAWSGLWSAPFVLQTFAHHFNFTQGYIEFQLIVDDTLWTYVKKGKAIAMALIPTIVEDDAYEELFSYR</sequence>
<protein>
    <submittedName>
        <fullName evidence="2">Uncharacterized protein</fullName>
    </submittedName>
</protein>
<dbReference type="AlphaFoldDB" id="A0A0C2ZAD5"/>
<reference evidence="3" key="2">
    <citation type="submission" date="2015-01" db="EMBL/GenBank/DDBJ databases">
        <title>Evolutionary Origins and Diversification of the Mycorrhizal Mutualists.</title>
        <authorList>
            <consortium name="DOE Joint Genome Institute"/>
            <consortium name="Mycorrhizal Genomics Consortium"/>
            <person name="Kohler A."/>
            <person name="Kuo A."/>
            <person name="Nagy L.G."/>
            <person name="Floudas D."/>
            <person name="Copeland A."/>
            <person name="Barry K.W."/>
            <person name="Cichocki N."/>
            <person name="Veneault-Fourrey C."/>
            <person name="LaButti K."/>
            <person name="Lindquist E.A."/>
            <person name="Lipzen A."/>
            <person name="Lundell T."/>
            <person name="Morin E."/>
            <person name="Murat C."/>
            <person name="Riley R."/>
            <person name="Ohm R."/>
            <person name="Sun H."/>
            <person name="Tunlid A."/>
            <person name="Henrissat B."/>
            <person name="Grigoriev I.V."/>
            <person name="Hibbett D.S."/>
            <person name="Martin F."/>
        </authorList>
    </citation>
    <scope>NUCLEOTIDE SEQUENCE [LARGE SCALE GENOMIC DNA]</scope>
    <source>
        <strain evidence="3">Foug A</strain>
    </source>
</reference>
<evidence type="ECO:0000313" key="2">
    <source>
        <dbReference type="EMBL" id="KIM58833.1"/>
    </source>
</evidence>
<evidence type="ECO:0000256" key="1">
    <source>
        <dbReference type="SAM" id="MobiDB-lite"/>
    </source>
</evidence>
<dbReference type="HOGENOM" id="CLU_050099_0_0_1"/>
<keyword evidence="3" id="KW-1185">Reference proteome</keyword>